<reference evidence="5 6" key="1">
    <citation type="submission" date="2024-10" db="EMBL/GenBank/DDBJ databases">
        <authorList>
            <person name="Kim D."/>
        </authorList>
    </citation>
    <scope>NUCLEOTIDE SEQUENCE [LARGE SCALE GENOMIC DNA]</scope>
    <source>
        <strain evidence="5">BH-2024</strain>
    </source>
</reference>
<name>A0ABD2LPK9_9BILA</name>
<dbReference type="Pfam" id="PF06229">
    <property type="entry name" value="FRG1"/>
    <property type="match status" value="1"/>
</dbReference>
<dbReference type="Gene3D" id="2.80.10.50">
    <property type="match status" value="1"/>
</dbReference>
<protein>
    <recommendedName>
        <fullName evidence="7">Actin-bundling protein</fullName>
    </recommendedName>
</protein>
<keyword evidence="6" id="KW-1185">Reference proteome</keyword>
<dbReference type="SUPFAM" id="SSF50405">
    <property type="entry name" value="Actin-crosslinking proteins"/>
    <property type="match status" value="1"/>
</dbReference>
<accession>A0ABD2LPK9</accession>
<comment type="subcellular location">
    <subcellularLocation>
        <location evidence="1">Nucleus</location>
        <location evidence="1">Nucleolus</location>
    </subcellularLocation>
</comment>
<gene>
    <name evidence="5" type="ORF">niasHT_007477</name>
</gene>
<evidence type="ECO:0000256" key="4">
    <source>
        <dbReference type="SAM" id="MobiDB-lite"/>
    </source>
</evidence>
<dbReference type="Proteomes" id="UP001620626">
    <property type="component" value="Unassembled WGS sequence"/>
</dbReference>
<dbReference type="GO" id="GO:0005730">
    <property type="term" value="C:nucleolus"/>
    <property type="evidence" value="ECO:0007669"/>
    <property type="project" value="UniProtKB-SubCell"/>
</dbReference>
<dbReference type="CDD" id="cd23338">
    <property type="entry name" value="beta-trefoil_FSCN_FRG1"/>
    <property type="match status" value="1"/>
</dbReference>
<evidence type="ECO:0000256" key="1">
    <source>
        <dbReference type="ARBA" id="ARBA00004604"/>
    </source>
</evidence>
<evidence type="ECO:0000256" key="3">
    <source>
        <dbReference type="ARBA" id="ARBA00023242"/>
    </source>
</evidence>
<evidence type="ECO:0000313" key="6">
    <source>
        <dbReference type="Proteomes" id="UP001620626"/>
    </source>
</evidence>
<keyword evidence="3" id="KW-0539">Nucleus</keyword>
<dbReference type="InterPro" id="IPR008999">
    <property type="entry name" value="Actin-crosslinking"/>
</dbReference>
<proteinExistence type="inferred from homology"/>
<feature type="compositionally biased region" description="Basic and acidic residues" evidence="4">
    <location>
        <begin position="37"/>
        <end position="50"/>
    </location>
</feature>
<dbReference type="InterPro" id="IPR010414">
    <property type="entry name" value="FRG1"/>
</dbReference>
<evidence type="ECO:0000256" key="2">
    <source>
        <dbReference type="ARBA" id="ARBA00010878"/>
    </source>
</evidence>
<dbReference type="PANTHER" id="PTHR12928">
    <property type="entry name" value="FRG1 PROTEIN"/>
    <property type="match status" value="1"/>
</dbReference>
<comment type="similarity">
    <text evidence="2">Belongs to the FRG1 family.</text>
</comment>
<feature type="region of interest" description="Disordered" evidence="4">
    <location>
        <begin position="1"/>
        <end position="50"/>
    </location>
</feature>
<organism evidence="5 6">
    <name type="scientific">Heterodera trifolii</name>
    <dbReference type="NCBI Taxonomy" id="157864"/>
    <lineage>
        <taxon>Eukaryota</taxon>
        <taxon>Metazoa</taxon>
        <taxon>Ecdysozoa</taxon>
        <taxon>Nematoda</taxon>
        <taxon>Chromadorea</taxon>
        <taxon>Rhabditida</taxon>
        <taxon>Tylenchina</taxon>
        <taxon>Tylenchomorpha</taxon>
        <taxon>Tylenchoidea</taxon>
        <taxon>Heteroderidae</taxon>
        <taxon>Heteroderinae</taxon>
        <taxon>Heterodera</taxon>
    </lineage>
</organism>
<sequence>MSNAFRGGKLKLKGNKQLFKPENSKKVKKLTGTSSKQLDEDREERGGWRRTEDEFDLKGGSDVAFECGDFSRCYLAALDTGKFTLGTKHFKYGEPPNPEEILILIKSPDDPKVSFKTGFGKYVGVNSEGSLVATADAIGPRERFLIIFQEGKSAIQSESNGLFLSLEPNDDGNIYVCSKTVKHSEIVNIRTNTDKEGPADWRSADDKKKAADCETTYIKMFQHSRVDLKNRMISYNVNDKKAVKSAQEEGNLHETLLDRRSKLKSDKYC</sequence>
<evidence type="ECO:0008006" key="7">
    <source>
        <dbReference type="Google" id="ProtNLM"/>
    </source>
</evidence>
<evidence type="ECO:0000313" key="5">
    <source>
        <dbReference type="EMBL" id="KAL3117074.1"/>
    </source>
</evidence>
<dbReference type="PANTHER" id="PTHR12928:SF0">
    <property type="entry name" value="FSHD REGION GENE 1"/>
    <property type="match status" value="1"/>
</dbReference>
<comment type="caution">
    <text evidence="5">The sequence shown here is derived from an EMBL/GenBank/DDBJ whole genome shotgun (WGS) entry which is preliminary data.</text>
</comment>
<dbReference type="EMBL" id="JBICBT010000334">
    <property type="protein sequence ID" value="KAL3117074.1"/>
    <property type="molecule type" value="Genomic_DNA"/>
</dbReference>
<dbReference type="AlphaFoldDB" id="A0ABD2LPK9"/>